<keyword evidence="2 6" id="KW-0378">Hydrolase</keyword>
<keyword evidence="3 6" id="KW-0326">Glycosidase</keyword>
<evidence type="ECO:0000256" key="5">
    <source>
        <dbReference type="PIRSR" id="PIRSR606710-2"/>
    </source>
</evidence>
<dbReference type="InterPro" id="IPR013320">
    <property type="entry name" value="ConA-like_dom_sf"/>
</dbReference>
<dbReference type="Proteomes" id="UP000651668">
    <property type="component" value="Unassembled WGS sequence"/>
</dbReference>
<dbReference type="Pfam" id="PF17851">
    <property type="entry name" value="GH43_C2"/>
    <property type="match status" value="1"/>
</dbReference>
<evidence type="ECO:0000259" key="9">
    <source>
        <dbReference type="Pfam" id="PF17851"/>
    </source>
</evidence>
<feature type="site" description="Important for catalytic activity, responsible for pKa modulation of the active site Glu and correct orientation of both the proton donor and substrate" evidence="5">
    <location>
        <position position="140"/>
    </location>
</feature>
<dbReference type="Pfam" id="PF04616">
    <property type="entry name" value="Glyco_hydro_43"/>
    <property type="match status" value="1"/>
</dbReference>
<accession>A0A916XCG4</accession>
<dbReference type="PANTHER" id="PTHR42812">
    <property type="entry name" value="BETA-XYLOSIDASE"/>
    <property type="match status" value="1"/>
</dbReference>
<feature type="domain" description="Beta-xylosidase C-terminal Concanavalin A-like" evidence="9">
    <location>
        <begin position="357"/>
        <end position="545"/>
    </location>
</feature>
<reference evidence="10" key="1">
    <citation type="journal article" date="2014" name="Int. J. Syst. Evol. Microbiol.">
        <title>Complete genome sequence of Corynebacterium casei LMG S-19264T (=DSM 44701T), isolated from a smear-ripened cheese.</title>
        <authorList>
            <consortium name="US DOE Joint Genome Institute (JGI-PGF)"/>
            <person name="Walter F."/>
            <person name="Albersmeier A."/>
            <person name="Kalinowski J."/>
            <person name="Ruckert C."/>
        </authorList>
    </citation>
    <scope>NUCLEOTIDE SEQUENCE</scope>
    <source>
        <strain evidence="10">CGMCC 1.15343</strain>
    </source>
</reference>
<dbReference type="InterPro" id="IPR051795">
    <property type="entry name" value="Glycosyl_Hydrlase_43"/>
</dbReference>
<keyword evidence="11" id="KW-1185">Reference proteome</keyword>
<evidence type="ECO:0000256" key="1">
    <source>
        <dbReference type="ARBA" id="ARBA00009865"/>
    </source>
</evidence>
<protein>
    <submittedName>
        <fullName evidence="10">Glycoside hydrolase 43 family protein</fullName>
    </submittedName>
</protein>
<dbReference type="CDD" id="cd18617">
    <property type="entry name" value="GH43_XynB-like"/>
    <property type="match status" value="1"/>
</dbReference>
<keyword evidence="8" id="KW-0732">Signal</keyword>
<dbReference type="SUPFAM" id="SSF49899">
    <property type="entry name" value="Concanavalin A-like lectins/glucanases"/>
    <property type="match status" value="1"/>
</dbReference>
<feature type="active site" description="Proton donor" evidence="4">
    <location>
        <position position="205"/>
    </location>
</feature>
<dbReference type="AlphaFoldDB" id="A0A916XCG4"/>
<organism evidence="10 11">
    <name type="scientific">Pedobacter quisquiliarum</name>
    <dbReference type="NCBI Taxonomy" id="1834438"/>
    <lineage>
        <taxon>Bacteria</taxon>
        <taxon>Pseudomonadati</taxon>
        <taxon>Bacteroidota</taxon>
        <taxon>Sphingobacteriia</taxon>
        <taxon>Sphingobacteriales</taxon>
        <taxon>Sphingobacteriaceae</taxon>
        <taxon>Pedobacter</taxon>
    </lineage>
</organism>
<feature type="signal peptide" evidence="8">
    <location>
        <begin position="1"/>
        <end position="18"/>
    </location>
</feature>
<evidence type="ECO:0000313" key="10">
    <source>
        <dbReference type="EMBL" id="GGC63362.1"/>
    </source>
</evidence>
<dbReference type="PANTHER" id="PTHR42812:SF12">
    <property type="entry name" value="BETA-XYLOSIDASE-RELATED"/>
    <property type="match status" value="1"/>
</dbReference>
<gene>
    <name evidence="10" type="ORF">GCM10011387_16240</name>
</gene>
<dbReference type="Gene3D" id="2.60.120.200">
    <property type="match status" value="1"/>
</dbReference>
<comment type="caution">
    <text evidence="10">The sequence shown here is derived from an EMBL/GenBank/DDBJ whole genome shotgun (WGS) entry which is preliminary data.</text>
</comment>
<dbReference type="RefSeq" id="WP_229663560.1">
    <property type="nucleotide sequence ID" value="NZ_BMIL01000005.1"/>
</dbReference>
<evidence type="ECO:0000313" key="11">
    <source>
        <dbReference type="Proteomes" id="UP000651668"/>
    </source>
</evidence>
<dbReference type="Gene3D" id="2.115.10.20">
    <property type="entry name" value="Glycosyl hydrolase domain, family 43"/>
    <property type="match status" value="1"/>
</dbReference>
<dbReference type="GO" id="GO:0005975">
    <property type="term" value="P:carbohydrate metabolic process"/>
    <property type="evidence" value="ECO:0007669"/>
    <property type="project" value="InterPro"/>
</dbReference>
<dbReference type="GO" id="GO:0004553">
    <property type="term" value="F:hydrolase activity, hydrolyzing O-glycosyl compounds"/>
    <property type="evidence" value="ECO:0007669"/>
    <property type="project" value="InterPro"/>
</dbReference>
<reference evidence="10" key="2">
    <citation type="submission" date="2020-09" db="EMBL/GenBank/DDBJ databases">
        <authorList>
            <person name="Sun Q."/>
            <person name="Zhou Y."/>
        </authorList>
    </citation>
    <scope>NUCLEOTIDE SEQUENCE</scope>
    <source>
        <strain evidence="10">CGMCC 1.15343</strain>
    </source>
</reference>
<dbReference type="InterPro" id="IPR006710">
    <property type="entry name" value="Glyco_hydro_43"/>
</dbReference>
<feature type="chain" id="PRO_5037777975" evidence="8">
    <location>
        <begin position="19"/>
        <end position="552"/>
    </location>
</feature>
<feature type="region of interest" description="Disordered" evidence="7">
    <location>
        <begin position="250"/>
        <end position="273"/>
    </location>
</feature>
<evidence type="ECO:0000256" key="8">
    <source>
        <dbReference type="SAM" id="SignalP"/>
    </source>
</evidence>
<evidence type="ECO:0000256" key="7">
    <source>
        <dbReference type="SAM" id="MobiDB-lite"/>
    </source>
</evidence>
<dbReference type="InterPro" id="IPR041542">
    <property type="entry name" value="GH43_C2"/>
</dbReference>
<evidence type="ECO:0000256" key="4">
    <source>
        <dbReference type="PIRSR" id="PIRSR606710-1"/>
    </source>
</evidence>
<evidence type="ECO:0000256" key="2">
    <source>
        <dbReference type="ARBA" id="ARBA00022801"/>
    </source>
</evidence>
<feature type="active site" description="Proton acceptor" evidence="4">
    <location>
        <position position="33"/>
    </location>
</feature>
<evidence type="ECO:0000256" key="3">
    <source>
        <dbReference type="ARBA" id="ARBA00023295"/>
    </source>
</evidence>
<comment type="similarity">
    <text evidence="1 6">Belongs to the glycosyl hydrolase 43 family.</text>
</comment>
<sequence>MRILSLITLLFLSLASYAQNKLVNPILPGFYPDPSIIKVGGDYYLINSTFSYFPGIPVSHSRDLNNWKQVGNAIDRPSQMDFMGERLTRGLFAPTINYHNGTFYITCTDIDNMGNFVITATNPAGPWSDPVAIPEVRGIDPSLFFDGDEAYIIYNSEAPENKPLYDGHRTVRMFAFDAKALKVKGAEIQLINGGVDLSKKPVWIEGPHIYKRDGHYYLLAAEGGTSINHTQVAFRSDKATGPYVPYDKNPILTQKGLDPNRKNPVTSTGHADLVEGPDGKTYAVFLGVRPYEGDYYNTGRETFIAPVSWSTGWPVINPDVKEVQYAYDVNFKTKPVAGQVPQNGNFTVKHDLRTDKDLSLLFLRTKPGAWYKPSANGLSLALQPETVMGKANPSFVGRRQQHLKSEATTTISFNAKSENEKAGLVILQDEAHFYFLAKSVDKAGKPVVQLFKAKDQSADMDLLSQLSIPQNTAELKFKIAADGDQYRFHYAAADGKWKQIGEVQDGKFLSTKVAGGFIGALFGLYATSSGTPSTNQALFRTLEYTGNDLIYK</sequence>
<dbReference type="InterPro" id="IPR023296">
    <property type="entry name" value="Glyco_hydro_beta-prop_sf"/>
</dbReference>
<dbReference type="SUPFAM" id="SSF75005">
    <property type="entry name" value="Arabinanase/levansucrase/invertase"/>
    <property type="match status" value="1"/>
</dbReference>
<name>A0A916XCG4_9SPHI</name>
<proteinExistence type="inferred from homology"/>
<evidence type="ECO:0000256" key="6">
    <source>
        <dbReference type="RuleBase" id="RU361187"/>
    </source>
</evidence>
<dbReference type="EMBL" id="BMIL01000005">
    <property type="protein sequence ID" value="GGC63362.1"/>
    <property type="molecule type" value="Genomic_DNA"/>
</dbReference>